<dbReference type="GO" id="GO:0016747">
    <property type="term" value="F:acyltransferase activity, transferring groups other than amino-acyl groups"/>
    <property type="evidence" value="ECO:0007669"/>
    <property type="project" value="InterPro"/>
</dbReference>
<evidence type="ECO:0000259" key="1">
    <source>
        <dbReference type="PROSITE" id="PS51186"/>
    </source>
</evidence>
<proteinExistence type="predicted"/>
<dbReference type="PROSITE" id="PS51186">
    <property type="entry name" value="GNAT"/>
    <property type="match status" value="1"/>
</dbReference>
<reference evidence="2 3" key="1">
    <citation type="submission" date="2018-11" db="EMBL/GenBank/DDBJ databases">
        <title>The Potential of Streptomyces as Biocontrol Agents against the Tomato grey mould, Botrytis cinerea (Gray mold) Frontiers in Microbiology.</title>
        <authorList>
            <person name="Li D."/>
        </authorList>
    </citation>
    <scope>NUCLEOTIDE SEQUENCE [LARGE SCALE GENOMIC DNA]</scope>
    <source>
        <strain evidence="2 3">NEAU-LD23</strain>
    </source>
</reference>
<dbReference type="EMBL" id="RIBZ01000108">
    <property type="protein sequence ID" value="RNG31871.1"/>
    <property type="molecule type" value="Genomic_DNA"/>
</dbReference>
<protein>
    <submittedName>
        <fullName evidence="2">GNAT family N-acetyltransferase</fullName>
    </submittedName>
</protein>
<dbReference type="Gene3D" id="3.40.630.30">
    <property type="match status" value="1"/>
</dbReference>
<keyword evidence="3" id="KW-1185">Reference proteome</keyword>
<comment type="caution">
    <text evidence="2">The sequence shown here is derived from an EMBL/GenBank/DDBJ whole genome shotgun (WGS) entry which is preliminary data.</text>
</comment>
<sequence>MSGAISYAWRDPITDEEMVDLVRSHGGKAVAGWWSRVKEHSLGWVGARDGDGALVGFVNVAWDGGAHAFLIDTKTRGSHQHRGTGTAVVRLAVNHARAAGCEWLHVDFEPGLRGFYVDACGFRPTDAGLIRLTPPAAERGPEQASA</sequence>
<accession>A0A3M8WSX7</accession>
<organism evidence="2 3">
    <name type="scientific">Streptomyces botrytidirepellens</name>
    <dbReference type="NCBI Taxonomy" id="2486417"/>
    <lineage>
        <taxon>Bacteria</taxon>
        <taxon>Bacillati</taxon>
        <taxon>Actinomycetota</taxon>
        <taxon>Actinomycetes</taxon>
        <taxon>Kitasatosporales</taxon>
        <taxon>Streptomycetaceae</taxon>
        <taxon>Streptomyces</taxon>
    </lineage>
</organism>
<evidence type="ECO:0000313" key="2">
    <source>
        <dbReference type="EMBL" id="RNG31871.1"/>
    </source>
</evidence>
<dbReference type="CDD" id="cd04301">
    <property type="entry name" value="NAT_SF"/>
    <property type="match status" value="1"/>
</dbReference>
<dbReference type="RefSeq" id="WP_123099321.1">
    <property type="nucleotide sequence ID" value="NZ_RIBZ01000108.1"/>
</dbReference>
<dbReference type="AlphaFoldDB" id="A0A3M8WSX7"/>
<gene>
    <name evidence="2" type="ORF">EEJ42_08280</name>
</gene>
<dbReference type="Proteomes" id="UP000275401">
    <property type="component" value="Unassembled WGS sequence"/>
</dbReference>
<evidence type="ECO:0000313" key="3">
    <source>
        <dbReference type="Proteomes" id="UP000275401"/>
    </source>
</evidence>
<feature type="domain" description="N-acetyltransferase" evidence="1">
    <location>
        <begin position="5"/>
        <end position="137"/>
    </location>
</feature>
<keyword evidence="2" id="KW-0808">Transferase</keyword>
<dbReference type="InterPro" id="IPR000182">
    <property type="entry name" value="GNAT_dom"/>
</dbReference>
<dbReference type="Pfam" id="PF00583">
    <property type="entry name" value="Acetyltransf_1"/>
    <property type="match status" value="1"/>
</dbReference>
<dbReference type="InterPro" id="IPR016181">
    <property type="entry name" value="Acyl_CoA_acyltransferase"/>
</dbReference>
<dbReference type="SUPFAM" id="SSF55729">
    <property type="entry name" value="Acyl-CoA N-acyltransferases (Nat)"/>
    <property type="match status" value="1"/>
</dbReference>
<name>A0A3M8WSX7_9ACTN</name>